<dbReference type="Pfam" id="PF00768">
    <property type="entry name" value="Peptidase_S11"/>
    <property type="match status" value="1"/>
</dbReference>
<feature type="chain" id="PRO_5045703268" description="serine-type D-Ala-D-Ala carboxypeptidase" evidence="14">
    <location>
        <begin position="25"/>
        <end position="382"/>
    </location>
</feature>
<dbReference type="Pfam" id="PF07943">
    <property type="entry name" value="PBP5_C"/>
    <property type="match status" value="1"/>
</dbReference>
<evidence type="ECO:0000256" key="6">
    <source>
        <dbReference type="ARBA" id="ARBA00022670"/>
    </source>
</evidence>
<accession>A0ABZ3J429</accession>
<keyword evidence="5 16" id="KW-0121">Carboxypeptidase</keyword>
<dbReference type="EMBL" id="CP155571">
    <property type="protein sequence ID" value="XFO72826.1"/>
    <property type="molecule type" value="Genomic_DNA"/>
</dbReference>
<dbReference type="Gene3D" id="3.40.710.10">
    <property type="entry name" value="DD-peptidase/beta-lactamase superfamily"/>
    <property type="match status" value="1"/>
</dbReference>
<evidence type="ECO:0000256" key="4">
    <source>
        <dbReference type="ARBA" id="ARBA00012448"/>
    </source>
</evidence>
<sequence>MRQLINLGLLLFICLFFLPKTVAAQDSIPDLTAKAAIVMEASTGKVLYSRNAEERRYPASTTKIITLITALEYGKLDDVVTASQNAATTEGSSLWLLPGEQLTLLDMLYGIMLVSGNDATVAVAEHISGSVDVFAKLMTEKAHSIGAVNSNFVNTSGLPDERHYTTAHDLAKIAAYGYKNPLFTQIVSTQHKIIPWPGKEHDRDLYNENRMLWLYDGANGVKTGYTDAAGRCLVSAANRNGVQLVAVVLDSERMWDDSIKLLNYGFAQLKPVPVVHKGDILKTVKISEGKTGNVKLVADQDIVLPMADNEHDQFSTVIDAPNKMNAPVAAGQKIGTVKVLYNNVEVANADLLADQQVERKSFFGMLWGSVLGIVSFVIHNFA</sequence>
<dbReference type="InterPro" id="IPR001967">
    <property type="entry name" value="Peptidase_S11_N"/>
</dbReference>
<keyword evidence="6" id="KW-0645">Protease</keyword>
<evidence type="ECO:0000259" key="15">
    <source>
        <dbReference type="SMART" id="SM00936"/>
    </source>
</evidence>
<keyword evidence="17" id="KW-1185">Reference proteome</keyword>
<proteinExistence type="inferred from homology"/>
<evidence type="ECO:0000313" key="16">
    <source>
        <dbReference type="EMBL" id="XFO72826.1"/>
    </source>
</evidence>
<evidence type="ECO:0000256" key="11">
    <source>
        <dbReference type="ARBA" id="ARBA00023316"/>
    </source>
</evidence>
<protein>
    <recommendedName>
        <fullName evidence="4">serine-type D-Ala-D-Ala carboxypeptidase</fullName>
        <ecNumber evidence="4">3.4.16.4</ecNumber>
    </recommendedName>
</protein>
<dbReference type="EC" id="3.4.16.4" evidence="4"/>
<dbReference type="Proteomes" id="UP000216052">
    <property type="component" value="Chromosome"/>
</dbReference>
<comment type="pathway">
    <text evidence="2">Cell wall biogenesis; peptidoglycan biosynthesis.</text>
</comment>
<evidence type="ECO:0000256" key="14">
    <source>
        <dbReference type="SAM" id="SignalP"/>
    </source>
</evidence>
<dbReference type="SMART" id="SM00936">
    <property type="entry name" value="PBP5_C"/>
    <property type="match status" value="1"/>
</dbReference>
<dbReference type="InterPro" id="IPR015956">
    <property type="entry name" value="Peniciliin-bd_prot_C_sf"/>
</dbReference>
<keyword evidence="11" id="KW-0961">Cell wall biogenesis/degradation</keyword>
<feature type="domain" description="Peptidase S11 D-Ala-D-Ala carboxypeptidase A C-terminal" evidence="15">
    <location>
        <begin position="269"/>
        <end position="359"/>
    </location>
</feature>
<keyword evidence="8 16" id="KW-0378">Hydrolase</keyword>
<evidence type="ECO:0000256" key="8">
    <source>
        <dbReference type="ARBA" id="ARBA00022801"/>
    </source>
</evidence>
<dbReference type="PRINTS" id="PR00725">
    <property type="entry name" value="DADACBPTASE1"/>
</dbReference>
<dbReference type="InterPro" id="IPR018044">
    <property type="entry name" value="Peptidase_S11"/>
</dbReference>
<reference evidence="16" key="1">
    <citation type="submission" date="2024-05" db="EMBL/GenBank/DDBJ databases">
        <title>Isolation and characterization of Sporomusa carbonis sp. nov., a carboxydotrophic hydrogenogen in the genus of Sporomusa isolated from a charcoal burning pile.</title>
        <authorList>
            <person name="Boeer T."/>
            <person name="Rosenbaum F."/>
            <person name="Eysell L."/>
            <person name="Mueller V."/>
            <person name="Daniel R."/>
            <person name="Poehlein A."/>
        </authorList>
    </citation>
    <scope>NUCLEOTIDE SEQUENCE [LARGE SCALE GENOMIC DNA]</scope>
    <source>
        <strain evidence="16">DSM 3132</strain>
    </source>
</reference>
<keyword evidence="9" id="KW-0133">Cell shape</keyword>
<dbReference type="SUPFAM" id="SSF69189">
    <property type="entry name" value="Penicillin-binding protein associated domain"/>
    <property type="match status" value="1"/>
</dbReference>
<dbReference type="RefSeq" id="WP_093791309.1">
    <property type="nucleotide sequence ID" value="NZ_CP155571.1"/>
</dbReference>
<gene>
    <name evidence="16" type="primary">dacB_2</name>
    <name evidence="16" type="ORF">SPACI_028800</name>
</gene>
<organism evidence="16 17">
    <name type="scientific">Sporomusa acidovorans (strain ATCC 49682 / DSM 3132 / Mol)</name>
    <dbReference type="NCBI Taxonomy" id="1123286"/>
    <lineage>
        <taxon>Bacteria</taxon>
        <taxon>Bacillati</taxon>
        <taxon>Bacillota</taxon>
        <taxon>Negativicutes</taxon>
        <taxon>Selenomonadales</taxon>
        <taxon>Sporomusaceae</taxon>
        <taxon>Sporomusa</taxon>
    </lineage>
</organism>
<dbReference type="GO" id="GO:0009002">
    <property type="term" value="F:serine-type D-Ala-D-Ala carboxypeptidase activity"/>
    <property type="evidence" value="ECO:0007669"/>
    <property type="project" value="UniProtKB-EC"/>
</dbReference>
<feature type="signal peptide" evidence="14">
    <location>
        <begin position="1"/>
        <end position="24"/>
    </location>
</feature>
<evidence type="ECO:0000256" key="13">
    <source>
        <dbReference type="RuleBase" id="RU004016"/>
    </source>
</evidence>
<evidence type="ECO:0000313" key="17">
    <source>
        <dbReference type="Proteomes" id="UP000216052"/>
    </source>
</evidence>
<dbReference type="Gene3D" id="2.60.410.10">
    <property type="entry name" value="D-Ala-D-Ala carboxypeptidase, C-terminal domain"/>
    <property type="match status" value="1"/>
</dbReference>
<evidence type="ECO:0000256" key="10">
    <source>
        <dbReference type="ARBA" id="ARBA00022984"/>
    </source>
</evidence>
<dbReference type="InterPro" id="IPR012907">
    <property type="entry name" value="Peptidase_S11_C"/>
</dbReference>
<comment type="catalytic activity">
    <reaction evidence="12">
        <text>Preferential cleavage: (Ac)2-L-Lys-D-Ala-|-D-Ala. Also transpeptidation of peptidyl-alanyl moieties that are N-acyl substituents of D-alanine.</text>
        <dbReference type="EC" id="3.4.16.4"/>
    </reaction>
</comment>
<evidence type="ECO:0000256" key="3">
    <source>
        <dbReference type="ARBA" id="ARBA00007164"/>
    </source>
</evidence>
<dbReference type="PANTHER" id="PTHR21581:SF33">
    <property type="entry name" value="D-ALANYL-D-ALANINE CARBOXYPEPTIDASE DACB"/>
    <property type="match status" value="1"/>
</dbReference>
<comment type="similarity">
    <text evidence="3 13">Belongs to the peptidase S11 family.</text>
</comment>
<dbReference type="PANTHER" id="PTHR21581">
    <property type="entry name" value="D-ALANYL-D-ALANINE CARBOXYPEPTIDASE"/>
    <property type="match status" value="1"/>
</dbReference>
<dbReference type="InterPro" id="IPR012338">
    <property type="entry name" value="Beta-lactam/transpept-like"/>
</dbReference>
<evidence type="ECO:0000256" key="1">
    <source>
        <dbReference type="ARBA" id="ARBA00003217"/>
    </source>
</evidence>
<name>A0ABZ3J429_SPOA4</name>
<keyword evidence="7 14" id="KW-0732">Signal</keyword>
<comment type="function">
    <text evidence="1">Removes C-terminal D-alanyl residues from sugar-peptide cell wall precursors.</text>
</comment>
<evidence type="ECO:0000256" key="7">
    <source>
        <dbReference type="ARBA" id="ARBA00022729"/>
    </source>
</evidence>
<evidence type="ECO:0000256" key="5">
    <source>
        <dbReference type="ARBA" id="ARBA00022645"/>
    </source>
</evidence>
<dbReference type="SUPFAM" id="SSF56601">
    <property type="entry name" value="beta-lactamase/transpeptidase-like"/>
    <property type="match status" value="1"/>
</dbReference>
<dbReference type="InterPro" id="IPR037167">
    <property type="entry name" value="Peptidase_S11_C_sf"/>
</dbReference>
<evidence type="ECO:0000256" key="12">
    <source>
        <dbReference type="ARBA" id="ARBA00034000"/>
    </source>
</evidence>
<evidence type="ECO:0000256" key="9">
    <source>
        <dbReference type="ARBA" id="ARBA00022960"/>
    </source>
</evidence>
<evidence type="ECO:0000256" key="2">
    <source>
        <dbReference type="ARBA" id="ARBA00004752"/>
    </source>
</evidence>
<keyword evidence="10" id="KW-0573">Peptidoglycan synthesis</keyword>